<keyword evidence="2" id="KW-1185">Reference proteome</keyword>
<name>A0ACB7T7A3_HYAAI</name>
<comment type="caution">
    <text evidence="1">The sequence shown here is derived from an EMBL/GenBank/DDBJ whole genome shotgun (WGS) entry which is preliminary data.</text>
</comment>
<sequence length="76" mass="8314">MVGVNGYDIIFKLDTGPDADIMPKSQLNTWASQPVHNPTAARVTAYAGWELPIEAESERHCSAGENQFNLQLLVVS</sequence>
<dbReference type="EMBL" id="CM023490">
    <property type="protein sequence ID" value="KAH6942958.1"/>
    <property type="molecule type" value="Genomic_DNA"/>
</dbReference>
<protein>
    <submittedName>
        <fullName evidence="1">Uncharacterized protein</fullName>
    </submittedName>
</protein>
<evidence type="ECO:0000313" key="2">
    <source>
        <dbReference type="Proteomes" id="UP000821845"/>
    </source>
</evidence>
<reference evidence="1" key="1">
    <citation type="submission" date="2020-05" db="EMBL/GenBank/DDBJ databases">
        <title>Large-scale comparative analyses of tick genomes elucidate their genetic diversity and vector capacities.</title>
        <authorList>
            <person name="Jia N."/>
            <person name="Wang J."/>
            <person name="Shi W."/>
            <person name="Du L."/>
            <person name="Sun Y."/>
            <person name="Zhan W."/>
            <person name="Jiang J."/>
            <person name="Wang Q."/>
            <person name="Zhang B."/>
            <person name="Ji P."/>
            <person name="Sakyi L.B."/>
            <person name="Cui X."/>
            <person name="Yuan T."/>
            <person name="Jiang B."/>
            <person name="Yang W."/>
            <person name="Lam T.T.-Y."/>
            <person name="Chang Q."/>
            <person name="Ding S."/>
            <person name="Wang X."/>
            <person name="Zhu J."/>
            <person name="Ruan X."/>
            <person name="Zhao L."/>
            <person name="Wei J."/>
            <person name="Que T."/>
            <person name="Du C."/>
            <person name="Cheng J."/>
            <person name="Dai P."/>
            <person name="Han X."/>
            <person name="Huang E."/>
            <person name="Gao Y."/>
            <person name="Liu J."/>
            <person name="Shao H."/>
            <person name="Ye R."/>
            <person name="Li L."/>
            <person name="Wei W."/>
            <person name="Wang X."/>
            <person name="Wang C."/>
            <person name="Yang T."/>
            <person name="Huo Q."/>
            <person name="Li W."/>
            <person name="Guo W."/>
            <person name="Chen H."/>
            <person name="Zhou L."/>
            <person name="Ni X."/>
            <person name="Tian J."/>
            <person name="Zhou Y."/>
            <person name="Sheng Y."/>
            <person name="Liu T."/>
            <person name="Pan Y."/>
            <person name="Xia L."/>
            <person name="Li J."/>
            <person name="Zhao F."/>
            <person name="Cao W."/>
        </authorList>
    </citation>
    <scope>NUCLEOTIDE SEQUENCE</scope>
    <source>
        <strain evidence="1">Hyas-2018</strain>
    </source>
</reference>
<accession>A0ACB7T7A3</accession>
<gene>
    <name evidence="1" type="ORF">HPB50_012842</name>
</gene>
<proteinExistence type="predicted"/>
<organism evidence="1 2">
    <name type="scientific">Hyalomma asiaticum</name>
    <name type="common">Tick</name>
    <dbReference type="NCBI Taxonomy" id="266040"/>
    <lineage>
        <taxon>Eukaryota</taxon>
        <taxon>Metazoa</taxon>
        <taxon>Ecdysozoa</taxon>
        <taxon>Arthropoda</taxon>
        <taxon>Chelicerata</taxon>
        <taxon>Arachnida</taxon>
        <taxon>Acari</taxon>
        <taxon>Parasitiformes</taxon>
        <taxon>Ixodida</taxon>
        <taxon>Ixodoidea</taxon>
        <taxon>Ixodidae</taxon>
        <taxon>Hyalomminae</taxon>
        <taxon>Hyalomma</taxon>
    </lineage>
</organism>
<evidence type="ECO:0000313" key="1">
    <source>
        <dbReference type="EMBL" id="KAH6942958.1"/>
    </source>
</evidence>
<dbReference type="Proteomes" id="UP000821845">
    <property type="component" value="Chromosome 10"/>
</dbReference>